<dbReference type="EMBL" id="RBCJ01000003">
    <property type="protein sequence ID" value="RKN80225.1"/>
    <property type="molecule type" value="Genomic_DNA"/>
</dbReference>
<dbReference type="PANTHER" id="PTHR43883">
    <property type="entry name" value="SLR0207 PROTEIN"/>
    <property type="match status" value="1"/>
</dbReference>
<evidence type="ECO:0008006" key="3">
    <source>
        <dbReference type="Google" id="ProtNLM"/>
    </source>
</evidence>
<protein>
    <recommendedName>
        <fullName evidence="3">Aminoglycoside phosphotransferase domain-containing protein</fullName>
    </recommendedName>
</protein>
<dbReference type="Proteomes" id="UP000276603">
    <property type="component" value="Unassembled WGS sequence"/>
</dbReference>
<sequence>MTKKQIDILLSTGNFPEVTGQRKLVETHISWVIVCDHFVYKIKKPIQYSFLDFSTLELRKYYCHKEIELNQRFAKDVYLKVLPIFKIQDYLAIGGTKGTILDYAVKMRKMNPDKQMDVLLTKDKVTPTDIRNLAERIAQFHGNAKIIYKKNVLDIKQRFNDLVAEKKFLSACFGIDKVGVIDHAIGTSNTFLDKNKKLLENRLSSGFFRDCHGDLHSRNIFLLPTPQPFDCLEFNDDYRHIDVLNEIAFLCMDLDAFGKRELSDLCIEHYNLKFPAMRTQEECNFFIYYKCYRANIRAKVNSLRAKSASNEEEKKKALAEVKKYLDLMKSYLELLING</sequence>
<reference evidence="1 2" key="1">
    <citation type="submission" date="2018-10" db="EMBL/GenBank/DDBJ databases">
        <title>Ulvibacterium marinum gen. nov., sp. nov., a novel marine bacterium of the family Flavobacteriaceae, isolated from a culture of the green alga Ulva prolifera.</title>
        <authorList>
            <person name="Zhang Z."/>
        </authorList>
    </citation>
    <scope>NUCLEOTIDE SEQUENCE [LARGE SCALE GENOMIC DNA]</scope>
    <source>
        <strain evidence="1 2">CCMM003</strain>
    </source>
</reference>
<accession>A0A3B0C1U3</accession>
<dbReference type="AlphaFoldDB" id="A0A3B0C1U3"/>
<evidence type="ECO:0000313" key="2">
    <source>
        <dbReference type="Proteomes" id="UP000276603"/>
    </source>
</evidence>
<dbReference type="InterPro" id="IPR052732">
    <property type="entry name" value="Cell-binding_unc_protein"/>
</dbReference>
<dbReference type="PANTHER" id="PTHR43883:SF1">
    <property type="entry name" value="GLUCONOKINASE"/>
    <property type="match status" value="1"/>
</dbReference>
<name>A0A3B0C1U3_9FLAO</name>
<proteinExistence type="predicted"/>
<gene>
    <name evidence="1" type="ORF">D7Z94_18525</name>
</gene>
<dbReference type="RefSeq" id="WP_120713034.1">
    <property type="nucleotide sequence ID" value="NZ_RBCJ01000003.1"/>
</dbReference>
<organism evidence="1 2">
    <name type="scientific">Ulvibacterium marinum</name>
    <dbReference type="NCBI Taxonomy" id="2419782"/>
    <lineage>
        <taxon>Bacteria</taxon>
        <taxon>Pseudomonadati</taxon>
        <taxon>Bacteroidota</taxon>
        <taxon>Flavobacteriia</taxon>
        <taxon>Flavobacteriales</taxon>
        <taxon>Flavobacteriaceae</taxon>
        <taxon>Ulvibacterium</taxon>
    </lineage>
</organism>
<keyword evidence="2" id="KW-1185">Reference proteome</keyword>
<comment type="caution">
    <text evidence="1">The sequence shown here is derived from an EMBL/GenBank/DDBJ whole genome shotgun (WGS) entry which is preliminary data.</text>
</comment>
<dbReference type="InterPro" id="IPR011009">
    <property type="entry name" value="Kinase-like_dom_sf"/>
</dbReference>
<evidence type="ECO:0000313" key="1">
    <source>
        <dbReference type="EMBL" id="RKN80225.1"/>
    </source>
</evidence>
<dbReference type="OrthoDB" id="9810277at2"/>
<dbReference type="SUPFAM" id="SSF56112">
    <property type="entry name" value="Protein kinase-like (PK-like)"/>
    <property type="match status" value="1"/>
</dbReference>